<name>A0A1I3MXK2_9BACL</name>
<dbReference type="RefSeq" id="WP_093228646.1">
    <property type="nucleotide sequence ID" value="NZ_FORR01000003.1"/>
</dbReference>
<evidence type="ECO:0000313" key="2">
    <source>
        <dbReference type="Proteomes" id="UP000199545"/>
    </source>
</evidence>
<organism evidence="1 2">
    <name type="scientific">Thermoflavimicrobium dichotomicum</name>
    <dbReference type="NCBI Taxonomy" id="46223"/>
    <lineage>
        <taxon>Bacteria</taxon>
        <taxon>Bacillati</taxon>
        <taxon>Bacillota</taxon>
        <taxon>Bacilli</taxon>
        <taxon>Bacillales</taxon>
        <taxon>Thermoactinomycetaceae</taxon>
        <taxon>Thermoflavimicrobium</taxon>
    </lineage>
</organism>
<proteinExistence type="predicted"/>
<reference evidence="1 2" key="1">
    <citation type="submission" date="2016-10" db="EMBL/GenBank/DDBJ databases">
        <authorList>
            <person name="de Groot N.N."/>
        </authorList>
    </citation>
    <scope>NUCLEOTIDE SEQUENCE [LARGE SCALE GENOMIC DNA]</scope>
    <source>
        <strain evidence="1 2">DSM 44778</strain>
    </source>
</reference>
<dbReference type="AlphaFoldDB" id="A0A1I3MXK2"/>
<dbReference type="Proteomes" id="UP000199545">
    <property type="component" value="Unassembled WGS sequence"/>
</dbReference>
<protein>
    <submittedName>
        <fullName evidence="1">Uncharacterized protein</fullName>
    </submittedName>
</protein>
<gene>
    <name evidence="1" type="ORF">SAMN05421852_103244</name>
</gene>
<evidence type="ECO:0000313" key="1">
    <source>
        <dbReference type="EMBL" id="SFJ01691.1"/>
    </source>
</evidence>
<accession>A0A1I3MXK2</accession>
<keyword evidence="2" id="KW-1185">Reference proteome</keyword>
<dbReference type="OrthoDB" id="2990195at2"/>
<sequence length="93" mass="10955">MGKEQDIIQKLMQMRVGQIIVFSTKDPTEPLEVERIFVGKNPGWIIYFRGGREIIRELDKAVQFISQHWDFDLRSFLQKQLLDVGEIEDLGEF</sequence>
<dbReference type="EMBL" id="FORR01000003">
    <property type="protein sequence ID" value="SFJ01691.1"/>
    <property type="molecule type" value="Genomic_DNA"/>
</dbReference>